<name>A0A3B0XHG2_9ZZZZ</name>
<dbReference type="GO" id="GO:0005886">
    <property type="term" value="C:plasma membrane"/>
    <property type="evidence" value="ECO:0007669"/>
    <property type="project" value="UniProtKB-SubCell"/>
</dbReference>
<evidence type="ECO:0008006" key="9">
    <source>
        <dbReference type="Google" id="ProtNLM"/>
    </source>
</evidence>
<evidence type="ECO:0000256" key="4">
    <source>
        <dbReference type="ARBA" id="ARBA00022519"/>
    </source>
</evidence>
<dbReference type="InterPro" id="IPR022792">
    <property type="entry name" value="T2SS_protein-GspN"/>
</dbReference>
<evidence type="ECO:0000256" key="2">
    <source>
        <dbReference type="ARBA" id="ARBA00022448"/>
    </source>
</evidence>
<protein>
    <recommendedName>
        <fullName evidence="9">General secretion pathway protein N</fullName>
    </recommendedName>
</protein>
<evidence type="ECO:0000256" key="7">
    <source>
        <dbReference type="ARBA" id="ARBA00023136"/>
    </source>
</evidence>
<keyword evidence="2" id="KW-0813">Transport</keyword>
<keyword evidence="3" id="KW-1003">Cell membrane</keyword>
<dbReference type="Pfam" id="PF01203">
    <property type="entry name" value="T2SSN"/>
    <property type="match status" value="1"/>
</dbReference>
<accession>A0A3B0XHG2</accession>
<reference evidence="8" key="1">
    <citation type="submission" date="2018-06" db="EMBL/GenBank/DDBJ databases">
        <authorList>
            <person name="Zhirakovskaya E."/>
        </authorList>
    </citation>
    <scope>NUCLEOTIDE SEQUENCE</scope>
</reference>
<dbReference type="EMBL" id="UOFG01000175">
    <property type="protein sequence ID" value="VAW62557.1"/>
    <property type="molecule type" value="Genomic_DNA"/>
</dbReference>
<keyword evidence="6" id="KW-0653">Protein transport</keyword>
<evidence type="ECO:0000256" key="3">
    <source>
        <dbReference type="ARBA" id="ARBA00022475"/>
    </source>
</evidence>
<evidence type="ECO:0000256" key="6">
    <source>
        <dbReference type="ARBA" id="ARBA00022927"/>
    </source>
</evidence>
<comment type="subcellular location">
    <subcellularLocation>
        <location evidence="1">Cell inner membrane</location>
    </subcellularLocation>
</comment>
<proteinExistence type="predicted"/>
<gene>
    <name evidence="8" type="ORF">MNBD_GAMMA11-802</name>
</gene>
<keyword evidence="7" id="KW-0472">Membrane</keyword>
<evidence type="ECO:0000256" key="1">
    <source>
        <dbReference type="ARBA" id="ARBA00004533"/>
    </source>
</evidence>
<dbReference type="AlphaFoldDB" id="A0A3B0XHG2"/>
<evidence type="ECO:0000256" key="5">
    <source>
        <dbReference type="ARBA" id="ARBA00022692"/>
    </source>
</evidence>
<evidence type="ECO:0000313" key="8">
    <source>
        <dbReference type="EMBL" id="VAW62557.1"/>
    </source>
</evidence>
<keyword evidence="4" id="KW-0997">Cell inner membrane</keyword>
<dbReference type="GO" id="GO:0015627">
    <property type="term" value="C:type II protein secretion system complex"/>
    <property type="evidence" value="ECO:0007669"/>
    <property type="project" value="InterPro"/>
</dbReference>
<keyword evidence="5" id="KW-0812">Transmembrane</keyword>
<sequence length="256" mass="27740">MKKRYYILTGVLSYLFFALSNVPAAKIVSLVQENSQLPVKLYGVYGSLWNGRANTAMLQGQPPIKDFQWSVNPAALLLAQISADVKGSINEQNITGNVSIGITGNISASDVRARIDAAVIQQMVTLPMGELGGFFNIDIASLETGDEGLPIVDASIKWKNAKFTLLDTVNLGHVSLDISPGEDNQLVAKISNKKGELSLDGSAQVDAKKAYNLELSIIPEKSAQENIRQSLTMFAKRQTDGSYLVKRRGNLKDLGL</sequence>
<dbReference type="GO" id="GO:0015628">
    <property type="term" value="P:protein secretion by the type II secretion system"/>
    <property type="evidence" value="ECO:0007669"/>
    <property type="project" value="InterPro"/>
</dbReference>
<organism evidence="8">
    <name type="scientific">hydrothermal vent metagenome</name>
    <dbReference type="NCBI Taxonomy" id="652676"/>
    <lineage>
        <taxon>unclassified sequences</taxon>
        <taxon>metagenomes</taxon>
        <taxon>ecological metagenomes</taxon>
    </lineage>
</organism>